<reference evidence="2 3" key="1">
    <citation type="submission" date="2024-01" db="EMBL/GenBank/DDBJ databases">
        <title>A draft genome for a cacao thread blight-causing isolate of Paramarasmius palmivorus.</title>
        <authorList>
            <person name="Baruah I.K."/>
            <person name="Bukari Y."/>
            <person name="Amoako-Attah I."/>
            <person name="Meinhardt L.W."/>
            <person name="Bailey B.A."/>
            <person name="Cohen S.P."/>
        </authorList>
    </citation>
    <scope>NUCLEOTIDE SEQUENCE [LARGE SCALE GENOMIC DNA]</scope>
    <source>
        <strain evidence="2 3">GH-12</strain>
    </source>
</reference>
<evidence type="ECO:0000313" key="3">
    <source>
        <dbReference type="Proteomes" id="UP001383192"/>
    </source>
</evidence>
<proteinExistence type="predicted"/>
<gene>
    <name evidence="2" type="ORF">VNI00_019324</name>
</gene>
<dbReference type="EMBL" id="JAYKXP010000358">
    <property type="protein sequence ID" value="KAK7014481.1"/>
    <property type="molecule type" value="Genomic_DNA"/>
</dbReference>
<evidence type="ECO:0000256" key="1">
    <source>
        <dbReference type="SAM" id="MobiDB-lite"/>
    </source>
</evidence>
<accession>A0AAW0ANP8</accession>
<feature type="compositionally biased region" description="Basic residues" evidence="1">
    <location>
        <begin position="1"/>
        <end position="12"/>
    </location>
</feature>
<dbReference type="Proteomes" id="UP001383192">
    <property type="component" value="Unassembled WGS sequence"/>
</dbReference>
<feature type="region of interest" description="Disordered" evidence="1">
    <location>
        <begin position="58"/>
        <end position="83"/>
    </location>
</feature>
<sequence>MGGRKRSRKRSQRSSPIRTFTPQDFDDSDDSDHDTKRSKPTAFISSFSNDRRRVVVEPVSLPIDSPVKKTNTPVASSSSKPISSDGFDAFASFSADLLAEQPQGSREGRTATTPESSVFHATKLVVLRYTDVGIVAQCSWFAECIVEQHRRKPLERL</sequence>
<organism evidence="2 3">
    <name type="scientific">Paramarasmius palmivorus</name>
    <dbReference type="NCBI Taxonomy" id="297713"/>
    <lineage>
        <taxon>Eukaryota</taxon>
        <taxon>Fungi</taxon>
        <taxon>Dikarya</taxon>
        <taxon>Basidiomycota</taxon>
        <taxon>Agaricomycotina</taxon>
        <taxon>Agaricomycetes</taxon>
        <taxon>Agaricomycetidae</taxon>
        <taxon>Agaricales</taxon>
        <taxon>Marasmiineae</taxon>
        <taxon>Marasmiaceae</taxon>
        <taxon>Paramarasmius</taxon>
    </lineage>
</organism>
<evidence type="ECO:0000313" key="2">
    <source>
        <dbReference type="EMBL" id="KAK7014481.1"/>
    </source>
</evidence>
<name>A0AAW0ANP8_9AGAR</name>
<protein>
    <submittedName>
        <fullName evidence="2">Uncharacterized protein</fullName>
    </submittedName>
</protein>
<feature type="region of interest" description="Disordered" evidence="1">
    <location>
        <begin position="1"/>
        <end position="43"/>
    </location>
</feature>
<comment type="caution">
    <text evidence="2">The sequence shown here is derived from an EMBL/GenBank/DDBJ whole genome shotgun (WGS) entry which is preliminary data.</text>
</comment>
<keyword evidence="3" id="KW-1185">Reference proteome</keyword>
<dbReference type="AlphaFoldDB" id="A0AAW0ANP8"/>